<accession>A0A1X6N6R9</accession>
<dbReference type="Gene3D" id="3.30.710.10">
    <property type="entry name" value="Potassium Channel Kv1.1, Chain A"/>
    <property type="match status" value="2"/>
</dbReference>
<feature type="domain" description="BTB" evidence="1">
    <location>
        <begin position="643"/>
        <end position="743"/>
    </location>
</feature>
<dbReference type="SUPFAM" id="SSF54695">
    <property type="entry name" value="POZ domain"/>
    <property type="match status" value="2"/>
</dbReference>
<dbReference type="RefSeq" id="XP_024341122.1">
    <property type="nucleotide sequence ID" value="XM_024478746.1"/>
</dbReference>
<dbReference type="EMBL" id="KZ110594">
    <property type="protein sequence ID" value="OSX64328.1"/>
    <property type="molecule type" value="Genomic_DNA"/>
</dbReference>
<dbReference type="Proteomes" id="UP000194127">
    <property type="component" value="Unassembled WGS sequence"/>
</dbReference>
<evidence type="ECO:0000313" key="2">
    <source>
        <dbReference type="EMBL" id="OSX64328.1"/>
    </source>
</evidence>
<evidence type="ECO:0000313" key="3">
    <source>
        <dbReference type="Proteomes" id="UP000194127"/>
    </source>
</evidence>
<evidence type="ECO:0000259" key="1">
    <source>
        <dbReference type="PROSITE" id="PS50097"/>
    </source>
</evidence>
<dbReference type="Pfam" id="PF00651">
    <property type="entry name" value="BTB"/>
    <property type="match status" value="2"/>
</dbReference>
<dbReference type="InterPro" id="IPR011333">
    <property type="entry name" value="SKP1/BTB/POZ_sf"/>
</dbReference>
<proteinExistence type="predicted"/>
<dbReference type="InterPro" id="IPR000210">
    <property type="entry name" value="BTB/POZ_dom"/>
</dbReference>
<dbReference type="OrthoDB" id="3164835at2759"/>
<keyword evidence="3" id="KW-1185">Reference proteome</keyword>
<dbReference type="STRING" id="670580.A0A1X6N6R9"/>
<organism evidence="2 3">
    <name type="scientific">Postia placenta MAD-698-R-SB12</name>
    <dbReference type="NCBI Taxonomy" id="670580"/>
    <lineage>
        <taxon>Eukaryota</taxon>
        <taxon>Fungi</taxon>
        <taxon>Dikarya</taxon>
        <taxon>Basidiomycota</taxon>
        <taxon>Agaricomycotina</taxon>
        <taxon>Agaricomycetes</taxon>
        <taxon>Polyporales</taxon>
        <taxon>Adustoporiaceae</taxon>
        <taxon>Rhodonia</taxon>
    </lineage>
</organism>
<dbReference type="SMART" id="SM00225">
    <property type="entry name" value="BTB"/>
    <property type="match status" value="2"/>
</dbReference>
<feature type="domain" description="BTB" evidence="1">
    <location>
        <begin position="419"/>
        <end position="484"/>
    </location>
</feature>
<reference evidence="2 3" key="1">
    <citation type="submission" date="2017-04" db="EMBL/GenBank/DDBJ databases">
        <title>Genome Sequence of the Model Brown-Rot Fungus Postia placenta SB12.</title>
        <authorList>
            <consortium name="DOE Joint Genome Institute"/>
            <person name="Gaskell J."/>
            <person name="Kersten P."/>
            <person name="Larrondo L.F."/>
            <person name="Canessa P."/>
            <person name="Martinez D."/>
            <person name="Hibbett D."/>
            <person name="Schmoll M."/>
            <person name="Kubicek C.P."/>
            <person name="Martinez A.T."/>
            <person name="Yadav J."/>
            <person name="Master E."/>
            <person name="Magnuson J.K."/>
            <person name="James T."/>
            <person name="Yaver D."/>
            <person name="Berka R."/>
            <person name="Labutti K."/>
            <person name="Lipzen A."/>
            <person name="Aerts A."/>
            <person name="Barry K."/>
            <person name="Henrissat B."/>
            <person name="Blanchette R."/>
            <person name="Grigoriev I."/>
            <person name="Cullen D."/>
        </authorList>
    </citation>
    <scope>NUCLEOTIDE SEQUENCE [LARGE SCALE GENOMIC DNA]</scope>
    <source>
        <strain evidence="2 3">MAD-698-R-SB12</strain>
    </source>
</reference>
<dbReference type="AlphaFoldDB" id="A0A1X6N6R9"/>
<gene>
    <name evidence="2" type="ORF">POSPLADRAFT_1045411</name>
</gene>
<sequence>MSTLALAEATLEAALKYNMQDATSFRKQRMFHLACTSPLRIFATACRHGLEDVASAAALALSKKAREPSVGDFADELHEYMRLLQFCQNPETAPESFCRVKTTQPRNGEDEMLSKAGDSVVMVERPSLDSMEPDFGGPQLRNDGYVKLVSHAEIRAQLTRFILVVPEMIERLRVLENEPIQKDNDAGRIVACATFLEPFATYFVARRCHLQDIATEAARRTLGLPVDHMSCVEMDDVSATAYIQLVKYHEACATAAVMLIKDYDWLKSQGSDLIPGQCLVPTSKPHSLNVAIVPTWTRILMANLRPLLRKYPSGGVVMDGRAFAKTVIELHCHFFVCVRARIWMALMLCLRLVKLSRVVSATLFLMFNIGNRAGERRRLDVSIGFSQIGLYLSDVEVRILETERETPSEGGSGPTSGSADAVLISSDMIEFRVHRVILSEASHFFDGLFALPQDASTQTPHKEAPVIHVSEHSSVLDPLLRYCYPMADPVLTSLDITIATLEAALKYDLTEATELLKAQLSTHVKAAPLRVYTIACRHRMEDLALVAAREVHCQEKPAEFHPDTRSITAGERYARLLQFCHHPDIRPITAGEYARLLQFCREGSLPERQTFTSSSTTARVLSECGKDGEGSSVSILQSETETADVIISCLDGVDLRAHRAILELASPVLRRMLSDAPITSQSTIDHPANRSDIMIGTTTAADLTESHLTRGVFTNSRINLTQSSRIVSFLLQFCYPSSVHTPMMPFDIVNVYSAAQGYDMKKVLEALEAEMSVSRELEEDPLLVYFLACRCGFQSIARAAAKRTLGREMEDICRYRPEMELVAAPALYNLTKYHAECTEEVMRLTKSYNLLFNKDDKAVSRCAHFARLTRPCWLEQLVVLITPTLRKDITGATLKAKFPALLEIISDTKVRCDRCKGWDVAVVFYRTCGTLADEVDKAISRVQLPWEQY</sequence>
<name>A0A1X6N6R9_9APHY</name>
<dbReference type="CDD" id="cd18186">
    <property type="entry name" value="BTB_POZ_ZBTB_KLHL-like"/>
    <property type="match status" value="1"/>
</dbReference>
<dbReference type="GeneID" id="36323696"/>
<protein>
    <recommendedName>
        <fullName evidence="1">BTB domain-containing protein</fullName>
    </recommendedName>
</protein>
<dbReference type="PROSITE" id="PS50097">
    <property type="entry name" value="BTB"/>
    <property type="match status" value="2"/>
</dbReference>